<dbReference type="RefSeq" id="WP_147471886.1">
    <property type="nucleotide sequence ID" value="NZ_BLVX01000001.1"/>
</dbReference>
<protein>
    <submittedName>
        <fullName evidence="1">Uncharacterized protein</fullName>
    </submittedName>
</protein>
<evidence type="ECO:0000313" key="1">
    <source>
        <dbReference type="EMBL" id="GFM91704.1"/>
    </source>
</evidence>
<dbReference type="Proteomes" id="UP000614982">
    <property type="component" value="Unassembled WGS sequence"/>
</dbReference>
<gene>
    <name evidence="1" type="ORF">PSCICP_16760</name>
</gene>
<name>A0ABQ1DL50_PSECI</name>
<proteinExistence type="predicted"/>
<organism evidence="1 2">
    <name type="scientific">Pseudomonas cichorii</name>
    <dbReference type="NCBI Taxonomy" id="36746"/>
    <lineage>
        <taxon>Bacteria</taxon>
        <taxon>Pseudomonadati</taxon>
        <taxon>Pseudomonadota</taxon>
        <taxon>Gammaproteobacteria</taxon>
        <taxon>Pseudomonadales</taxon>
        <taxon>Pseudomonadaceae</taxon>
        <taxon>Pseudomonas</taxon>
    </lineage>
</organism>
<comment type="caution">
    <text evidence="1">The sequence shown here is derived from an EMBL/GenBank/DDBJ whole genome shotgun (WGS) entry which is preliminary data.</text>
</comment>
<accession>A0ABQ1DL50</accession>
<dbReference type="GeneID" id="45541577"/>
<keyword evidence="2" id="KW-1185">Reference proteome</keyword>
<evidence type="ECO:0000313" key="2">
    <source>
        <dbReference type="Proteomes" id="UP000614982"/>
    </source>
</evidence>
<sequence>MESLMDTFVKAAPGSIFRVEEKSGSVSFVYEGELKSVDVAKKTIGILDKAYKGKVYTVSVDKIVRVNGDEIWDAYSIGPALMERQSVVSWTGTEWYNEYSHSLGLDMDTAFSRIPEGAELIIPGYFCGTQQPQHAALKLVDYEADLAVLDSITSPGQRIKVPMNKVASIDNGVIKPVA</sequence>
<reference evidence="1 2" key="1">
    <citation type="submission" date="2020-05" db="EMBL/GenBank/DDBJ databases">
        <title>Genetic diversity of Pseudomonas cichorii.</title>
        <authorList>
            <person name="Tani S."/>
            <person name="Yagi H."/>
            <person name="Hashimoto S."/>
            <person name="Iiyama K."/>
            <person name="Furuya N."/>
        </authorList>
    </citation>
    <scope>NUCLEOTIDE SEQUENCE [LARGE SCALE GENOMIC DNA]</scope>
    <source>
        <strain evidence="1 2">LMG 2162</strain>
    </source>
</reference>
<dbReference type="EMBL" id="BLWA01000003">
    <property type="protein sequence ID" value="GFM91704.1"/>
    <property type="molecule type" value="Genomic_DNA"/>
</dbReference>